<dbReference type="NCBIfam" id="TIGR03352">
    <property type="entry name" value="VI_chp_3"/>
    <property type="match status" value="1"/>
</dbReference>
<organism evidence="2 3">
    <name type="scientific">Povalibacter uvarum</name>
    <dbReference type="NCBI Taxonomy" id="732238"/>
    <lineage>
        <taxon>Bacteria</taxon>
        <taxon>Pseudomonadati</taxon>
        <taxon>Pseudomonadota</taxon>
        <taxon>Gammaproteobacteria</taxon>
        <taxon>Steroidobacterales</taxon>
        <taxon>Steroidobacteraceae</taxon>
        <taxon>Povalibacter</taxon>
    </lineage>
</organism>
<sequence length="161" mass="17515">MKWGWKSWVVVAAAAMLAAGCGSAPPKPAAAKATITASADVNPDREGRASPVHVRIFQLKEDGAFMGSDFWALVDKEQETLGPALVQRLEFDLTPSESKEFELKISPDARVLGVMAEYADYRNAQWRVVAQAPNKTLLDLVKKDRVTFEIGKDKVGIAVGD</sequence>
<evidence type="ECO:0000256" key="1">
    <source>
        <dbReference type="SAM" id="SignalP"/>
    </source>
</evidence>
<dbReference type="RefSeq" id="WP_184329722.1">
    <property type="nucleotide sequence ID" value="NZ_JACHHZ010000001.1"/>
</dbReference>
<dbReference type="Gene3D" id="2.60.40.4150">
    <property type="entry name" value="Type VI secretion system, lipoprotein SciN"/>
    <property type="match status" value="1"/>
</dbReference>
<gene>
    <name evidence="2" type="ORF">HNQ60_000805</name>
</gene>
<dbReference type="Proteomes" id="UP000588068">
    <property type="component" value="Unassembled WGS sequence"/>
</dbReference>
<protein>
    <submittedName>
        <fullName evidence="2">Type VI secretion system protein VasD</fullName>
    </submittedName>
</protein>
<keyword evidence="3" id="KW-1185">Reference proteome</keyword>
<dbReference type="Pfam" id="PF12790">
    <property type="entry name" value="T6SS-SciN"/>
    <property type="match status" value="1"/>
</dbReference>
<proteinExistence type="predicted"/>
<evidence type="ECO:0000313" key="3">
    <source>
        <dbReference type="Proteomes" id="UP000588068"/>
    </source>
</evidence>
<keyword evidence="1" id="KW-0732">Signal</keyword>
<evidence type="ECO:0000313" key="2">
    <source>
        <dbReference type="EMBL" id="MBB6091959.1"/>
    </source>
</evidence>
<dbReference type="PANTHER" id="PTHR37625">
    <property type="entry name" value="OUTER MEMBRANE LIPOPROTEIN-RELATED"/>
    <property type="match status" value="1"/>
</dbReference>
<reference evidence="2 3" key="1">
    <citation type="submission" date="2020-08" db="EMBL/GenBank/DDBJ databases">
        <title>Genomic Encyclopedia of Type Strains, Phase IV (KMG-IV): sequencing the most valuable type-strain genomes for metagenomic binning, comparative biology and taxonomic classification.</title>
        <authorList>
            <person name="Goeker M."/>
        </authorList>
    </citation>
    <scope>NUCLEOTIDE SEQUENCE [LARGE SCALE GENOMIC DNA]</scope>
    <source>
        <strain evidence="2 3">DSM 26723</strain>
    </source>
</reference>
<dbReference type="AlphaFoldDB" id="A0A841HHT6"/>
<dbReference type="EMBL" id="JACHHZ010000001">
    <property type="protein sequence ID" value="MBB6091959.1"/>
    <property type="molecule type" value="Genomic_DNA"/>
</dbReference>
<name>A0A841HHT6_9GAMM</name>
<comment type="caution">
    <text evidence="2">The sequence shown here is derived from an EMBL/GenBank/DDBJ whole genome shotgun (WGS) entry which is preliminary data.</text>
</comment>
<feature type="signal peptide" evidence="1">
    <location>
        <begin position="1"/>
        <end position="24"/>
    </location>
</feature>
<dbReference type="InterPro" id="IPR017734">
    <property type="entry name" value="T6SS_SciN"/>
</dbReference>
<feature type="chain" id="PRO_5032879804" evidence="1">
    <location>
        <begin position="25"/>
        <end position="161"/>
    </location>
</feature>
<dbReference type="PANTHER" id="PTHR37625:SF4">
    <property type="entry name" value="OUTER MEMBRANE LIPOPROTEIN"/>
    <property type="match status" value="1"/>
</dbReference>
<dbReference type="PROSITE" id="PS51257">
    <property type="entry name" value="PROKAR_LIPOPROTEIN"/>
    <property type="match status" value="1"/>
</dbReference>
<accession>A0A841HHT6</accession>
<dbReference type="InterPro" id="IPR038706">
    <property type="entry name" value="Type_VI_SciN-like_sf"/>
</dbReference>